<evidence type="ECO:0008006" key="4">
    <source>
        <dbReference type="Google" id="ProtNLM"/>
    </source>
</evidence>
<dbReference type="Proteomes" id="UP000259273">
    <property type="component" value="Unassembled WGS sequence"/>
</dbReference>
<comment type="caution">
    <text evidence="2">The sequence shown here is derived from an EMBL/GenBank/DDBJ whole genome shotgun (WGS) entry which is preliminary data.</text>
</comment>
<dbReference type="STRING" id="1121937.GCA_000423125_03342"/>
<sequence>MLQRKYKVCVVLIALLAFAGRLGAVTSAPCTMMDTGSVPESAQFAMVMDHAGHTLAAEAGAPEQSCCDALQCSLLHCLSSGAALVDSLVLETPPCSTLFNAGSPVACVSADGVSVFRPPIFR</sequence>
<dbReference type="AlphaFoldDB" id="A0A3C1KLA1"/>
<gene>
    <name evidence="2" type="ORF">DCP75_04670</name>
</gene>
<reference evidence="2 3" key="1">
    <citation type="journal article" date="2018" name="Nat. Biotechnol.">
        <title>A standardized bacterial taxonomy based on genome phylogeny substantially revises the tree of life.</title>
        <authorList>
            <person name="Parks D.H."/>
            <person name="Chuvochina M."/>
            <person name="Waite D.W."/>
            <person name="Rinke C."/>
            <person name="Skarshewski A."/>
            <person name="Chaumeil P.A."/>
            <person name="Hugenholtz P."/>
        </authorList>
    </citation>
    <scope>NUCLEOTIDE SEQUENCE [LARGE SCALE GENOMIC DNA]</scope>
    <source>
        <strain evidence="2">UBA9158</strain>
    </source>
</reference>
<name>A0A3C1KLA1_9GAMM</name>
<organism evidence="2 3">
    <name type="scientific">Haliea salexigens</name>
    <dbReference type="NCBI Taxonomy" id="287487"/>
    <lineage>
        <taxon>Bacteria</taxon>
        <taxon>Pseudomonadati</taxon>
        <taxon>Pseudomonadota</taxon>
        <taxon>Gammaproteobacteria</taxon>
        <taxon>Cellvibrionales</taxon>
        <taxon>Halieaceae</taxon>
        <taxon>Haliea</taxon>
    </lineage>
</organism>
<accession>A0A3C1KLA1</accession>
<feature type="signal peptide" evidence="1">
    <location>
        <begin position="1"/>
        <end position="24"/>
    </location>
</feature>
<evidence type="ECO:0000313" key="2">
    <source>
        <dbReference type="EMBL" id="HAN27006.1"/>
    </source>
</evidence>
<proteinExistence type="predicted"/>
<keyword evidence="1" id="KW-0732">Signal</keyword>
<protein>
    <recommendedName>
        <fullName evidence="4">DUF2946 domain-containing protein</fullName>
    </recommendedName>
</protein>
<feature type="chain" id="PRO_5017632012" description="DUF2946 domain-containing protein" evidence="1">
    <location>
        <begin position="25"/>
        <end position="122"/>
    </location>
</feature>
<dbReference type="EMBL" id="DMND01000068">
    <property type="protein sequence ID" value="HAN27006.1"/>
    <property type="molecule type" value="Genomic_DNA"/>
</dbReference>
<evidence type="ECO:0000256" key="1">
    <source>
        <dbReference type="SAM" id="SignalP"/>
    </source>
</evidence>
<evidence type="ECO:0000313" key="3">
    <source>
        <dbReference type="Proteomes" id="UP000259273"/>
    </source>
</evidence>